<dbReference type="PROSITE" id="PS50125">
    <property type="entry name" value="GUANYLATE_CYCLASE_2"/>
    <property type="match status" value="1"/>
</dbReference>
<comment type="caution">
    <text evidence="2">The sequence shown here is derived from an EMBL/GenBank/DDBJ whole genome shotgun (WGS) entry which is preliminary data.</text>
</comment>
<dbReference type="Pfam" id="PF00211">
    <property type="entry name" value="Guanylate_cyc"/>
    <property type="match status" value="1"/>
</dbReference>
<dbReference type="GO" id="GO:0035556">
    <property type="term" value="P:intracellular signal transduction"/>
    <property type="evidence" value="ECO:0007669"/>
    <property type="project" value="InterPro"/>
</dbReference>
<feature type="domain" description="Guanylate cyclase" evidence="1">
    <location>
        <begin position="65"/>
        <end position="190"/>
    </location>
</feature>
<dbReference type="OrthoDB" id="341967at2"/>
<reference evidence="2 3" key="1">
    <citation type="submission" date="2015-09" db="EMBL/GenBank/DDBJ databases">
        <title>Identification and resolution of microdiversity through metagenomic sequencing of parallel consortia.</title>
        <authorList>
            <person name="Nelson W.C."/>
            <person name="Romine M.F."/>
            <person name="Lindemann S.R."/>
        </authorList>
    </citation>
    <scope>NUCLEOTIDE SEQUENCE [LARGE SCALE GENOMIC DNA]</scope>
    <source>
        <strain evidence="2">HL-49</strain>
    </source>
</reference>
<protein>
    <submittedName>
        <fullName evidence="2">Adenylate or guanylate cyclase</fullName>
    </submittedName>
</protein>
<dbReference type="Gene3D" id="3.30.70.1230">
    <property type="entry name" value="Nucleotide cyclase"/>
    <property type="match status" value="1"/>
</dbReference>
<dbReference type="PATRIC" id="fig|1305737.6.peg.2662"/>
<evidence type="ECO:0000313" key="2">
    <source>
        <dbReference type="EMBL" id="KPQ19163.1"/>
    </source>
</evidence>
<dbReference type="GO" id="GO:0004016">
    <property type="term" value="F:adenylate cyclase activity"/>
    <property type="evidence" value="ECO:0007669"/>
    <property type="project" value="UniProtKB-ARBA"/>
</dbReference>
<sequence>MPNLKHLARIKEKYPDFNKTLSSKETQLIIEAFDPSKIEKGFSFNDGKIQEYIEFFKERKKVDVVLLFIDITSFSEKFQKKSPDEVAKILDDYYSVVIPIINFCGGEIEKIIGDGLIAVFGEPFLKSEKVNLHLRAEKCAITIISKLKDTEYESKVALHFGEVLYYQNESIDYSDFTIVGKTLTELFRLESVSYSNSINFFSSTYFEEKNIADVRKSSLKITENEAKWFLSEPKRIDLKGVDYTEFRWLKYEP</sequence>
<dbReference type="STRING" id="1305737.GCA_000526355_01465"/>
<dbReference type="PANTHER" id="PTHR43081:SF1">
    <property type="entry name" value="ADENYLATE CYCLASE, TERMINAL-DIFFERENTIATION SPECIFIC"/>
    <property type="match status" value="1"/>
</dbReference>
<evidence type="ECO:0000259" key="1">
    <source>
        <dbReference type="PROSITE" id="PS50125"/>
    </source>
</evidence>
<dbReference type="InterPro" id="IPR001054">
    <property type="entry name" value="A/G_cyclase"/>
</dbReference>
<dbReference type="PANTHER" id="PTHR43081">
    <property type="entry name" value="ADENYLATE CYCLASE, TERMINAL-DIFFERENTIATION SPECIFIC-RELATED"/>
    <property type="match status" value="1"/>
</dbReference>
<dbReference type="InterPro" id="IPR050697">
    <property type="entry name" value="Adenylyl/Guanylyl_Cyclase_3/4"/>
</dbReference>
<dbReference type="GO" id="GO:0009190">
    <property type="term" value="P:cyclic nucleotide biosynthetic process"/>
    <property type="evidence" value="ECO:0007669"/>
    <property type="project" value="InterPro"/>
</dbReference>
<gene>
    <name evidence="2" type="ORF">HLUCCX10_03515</name>
</gene>
<dbReference type="CDD" id="cd07302">
    <property type="entry name" value="CHD"/>
    <property type="match status" value="1"/>
</dbReference>
<organism evidence="2 3">
    <name type="scientific">Algoriphagus marincola HL-49</name>
    <dbReference type="NCBI Taxonomy" id="1305737"/>
    <lineage>
        <taxon>Bacteria</taxon>
        <taxon>Pseudomonadati</taxon>
        <taxon>Bacteroidota</taxon>
        <taxon>Cytophagia</taxon>
        <taxon>Cytophagales</taxon>
        <taxon>Cyclobacteriaceae</taxon>
        <taxon>Algoriphagus</taxon>
    </lineage>
</organism>
<proteinExistence type="predicted"/>
<accession>A0A0P8C8M0</accession>
<dbReference type="Proteomes" id="UP000050421">
    <property type="component" value="Unassembled WGS sequence"/>
</dbReference>
<dbReference type="EMBL" id="LJXT01000014">
    <property type="protein sequence ID" value="KPQ19163.1"/>
    <property type="molecule type" value="Genomic_DNA"/>
</dbReference>
<evidence type="ECO:0000313" key="3">
    <source>
        <dbReference type="Proteomes" id="UP000050421"/>
    </source>
</evidence>
<dbReference type="AlphaFoldDB" id="A0A0P8C8M0"/>
<name>A0A0P8C8M0_9BACT</name>
<dbReference type="SUPFAM" id="SSF55073">
    <property type="entry name" value="Nucleotide cyclase"/>
    <property type="match status" value="1"/>
</dbReference>
<dbReference type="InterPro" id="IPR029787">
    <property type="entry name" value="Nucleotide_cyclase"/>
</dbReference>